<reference evidence="2" key="1">
    <citation type="submission" date="2018-06" db="EMBL/GenBank/DDBJ databases">
        <authorList>
            <person name="Zhirakovskaya E."/>
        </authorList>
    </citation>
    <scope>NUCLEOTIDE SEQUENCE</scope>
</reference>
<keyword evidence="1" id="KW-0812">Transmembrane</keyword>
<protein>
    <recommendedName>
        <fullName evidence="3">Glutaredoxin domain-containing protein</fullName>
    </recommendedName>
</protein>
<dbReference type="Gene3D" id="3.40.30.10">
    <property type="entry name" value="Glutaredoxin"/>
    <property type="match status" value="1"/>
</dbReference>
<sequence>MTAMNDSIEKQTESNNKKKSNRSGLFVIAIFVIGMIFFSRQEAVNTIDCTPDIIATKPDVIMLGAWWCSYCYKAKKYFQKNKIHYCEYDMENTVKGKRLYEKHGGGAVPIILIGKYQLSGFNEQQIEAALDTLKGKN</sequence>
<dbReference type="SUPFAM" id="SSF52833">
    <property type="entry name" value="Thioredoxin-like"/>
    <property type="match status" value="1"/>
</dbReference>
<proteinExistence type="predicted"/>
<dbReference type="InterPro" id="IPR036249">
    <property type="entry name" value="Thioredoxin-like_sf"/>
</dbReference>
<feature type="transmembrane region" description="Helical" evidence="1">
    <location>
        <begin position="21"/>
        <end position="39"/>
    </location>
</feature>
<evidence type="ECO:0000313" key="2">
    <source>
        <dbReference type="EMBL" id="VAW50543.1"/>
    </source>
</evidence>
<gene>
    <name evidence="2" type="ORF">MNBD_GAMMA06-86</name>
</gene>
<organism evidence="2">
    <name type="scientific">hydrothermal vent metagenome</name>
    <dbReference type="NCBI Taxonomy" id="652676"/>
    <lineage>
        <taxon>unclassified sequences</taxon>
        <taxon>metagenomes</taxon>
        <taxon>ecological metagenomes</taxon>
    </lineage>
</organism>
<dbReference type="EMBL" id="UOFD01000016">
    <property type="protein sequence ID" value="VAW50543.1"/>
    <property type="molecule type" value="Genomic_DNA"/>
</dbReference>
<evidence type="ECO:0008006" key="3">
    <source>
        <dbReference type="Google" id="ProtNLM"/>
    </source>
</evidence>
<keyword evidence="1" id="KW-1133">Transmembrane helix</keyword>
<keyword evidence="1" id="KW-0472">Membrane</keyword>
<evidence type="ECO:0000256" key="1">
    <source>
        <dbReference type="SAM" id="Phobius"/>
    </source>
</evidence>
<name>A0A3B0WDV9_9ZZZZ</name>
<dbReference type="CDD" id="cd02976">
    <property type="entry name" value="NrdH"/>
    <property type="match status" value="1"/>
</dbReference>
<accession>A0A3B0WDV9</accession>
<dbReference type="AlphaFoldDB" id="A0A3B0WDV9"/>